<dbReference type="InterPro" id="IPR029044">
    <property type="entry name" value="Nucleotide-diphossugar_trans"/>
</dbReference>
<dbReference type="OrthoDB" id="865313at2"/>
<gene>
    <name evidence="1" type="ORF">DDR33_03970</name>
</gene>
<proteinExistence type="predicted"/>
<keyword evidence="2" id="KW-1185">Reference proteome</keyword>
<reference evidence="1 2" key="1">
    <citation type="submission" date="2018-04" db="EMBL/GenBank/DDBJ databases">
        <title>Pedobacter chongqingensis sp. nov., isolated from a rottenly hemp rope.</title>
        <authorList>
            <person name="Cai Y."/>
        </authorList>
    </citation>
    <scope>NUCLEOTIDE SEQUENCE [LARGE SCALE GENOMIC DNA]</scope>
    <source>
        <strain evidence="1 2">FJ4-8</strain>
    </source>
</reference>
<dbReference type="RefSeq" id="WP_109414457.1">
    <property type="nucleotide sequence ID" value="NZ_QEAS01000002.1"/>
</dbReference>
<organism evidence="1 2">
    <name type="scientific">Pararcticibacter amylolyticus</name>
    <dbReference type="NCBI Taxonomy" id="2173175"/>
    <lineage>
        <taxon>Bacteria</taxon>
        <taxon>Pseudomonadati</taxon>
        <taxon>Bacteroidota</taxon>
        <taxon>Sphingobacteriia</taxon>
        <taxon>Sphingobacteriales</taxon>
        <taxon>Sphingobacteriaceae</taxon>
        <taxon>Pararcticibacter</taxon>
    </lineage>
</organism>
<accession>A0A2U2PLX1</accession>
<name>A0A2U2PLX1_9SPHI</name>
<evidence type="ECO:0000313" key="2">
    <source>
        <dbReference type="Proteomes" id="UP000245647"/>
    </source>
</evidence>
<dbReference type="Proteomes" id="UP000245647">
    <property type="component" value="Unassembled WGS sequence"/>
</dbReference>
<dbReference type="AlphaFoldDB" id="A0A2U2PLX1"/>
<dbReference type="SUPFAM" id="SSF53448">
    <property type="entry name" value="Nucleotide-diphospho-sugar transferases"/>
    <property type="match status" value="1"/>
</dbReference>
<evidence type="ECO:0000313" key="1">
    <source>
        <dbReference type="EMBL" id="PWG82179.1"/>
    </source>
</evidence>
<dbReference type="EMBL" id="QEAS01000002">
    <property type="protein sequence ID" value="PWG82179.1"/>
    <property type="molecule type" value="Genomic_DNA"/>
</dbReference>
<evidence type="ECO:0008006" key="3">
    <source>
        <dbReference type="Google" id="ProtNLM"/>
    </source>
</evidence>
<protein>
    <recommendedName>
        <fullName evidence="3">Glycosyl transferase</fullName>
    </recommendedName>
</protein>
<sequence>MVNIVYLAYGREEEYRRAVFSALSFLFFHGSSEHFRLIIATDNQEYFDRFLKGADVEYFLLSQFDLTEMVDESGYIHRRKICVLDKIAHVYPERDIFYLDSDTFFVKNSLDVLKKLNAGTSIMHVREYSLGEVQQIYKKFMGDKFENALQYPERFLKLISKTIFEIEGEKISFNLTHQVWNSGTVGISKSNLHLLKGILSLSDIFFPSTGWFISEQIAFSLLLQEKTRLAPFSNYLVHYYGCKARVDHLVREILTPEFAERAIAEKVKSIGSLLPALKKIVSHDQFFSISANAFKRRKIYKGASFLIKALLNIPLSRLFWSYLGLRSAELKAALRAH</sequence>
<comment type="caution">
    <text evidence="1">The sequence shown here is derived from an EMBL/GenBank/DDBJ whole genome shotgun (WGS) entry which is preliminary data.</text>
</comment>